<evidence type="ECO:0000313" key="1">
    <source>
        <dbReference type="EMBL" id="AJF97474.1"/>
    </source>
</evidence>
<dbReference type="RefSeq" id="YP_009119709.1">
    <property type="nucleotide sequence ID" value="NC_026440.1"/>
</dbReference>
<dbReference type="Proteomes" id="UP000202511">
    <property type="component" value="Segment"/>
</dbReference>
<sequence>MTASWSPSRWSCRMMAITSTGSRSLIVTWSLSCSWAACVGVSRMMRLFFFGLFDLVRLPIAVVVPSRCCCRSIAVLCLLRPGVQTCGKKTKQKVGPTFFFLHALRQTEARVGLATVTAFFLAGGKKSPHPAGALARGPIFFDKPAPFPKGCPPRITFLVCRFVGVHVLSDAQLVCVVPPPPSSQRAKRALCRLCMISQRHSSR</sequence>
<name>A0A0B5J1R1_9VIRU</name>
<dbReference type="KEGG" id="vg:23462391"/>
<proteinExistence type="predicted"/>
<accession>A0A0B5J1R1</accession>
<protein>
    <submittedName>
        <fullName evidence="1">Uncharacterized protein</fullName>
    </submittedName>
</protein>
<dbReference type="EMBL" id="KP136319">
    <property type="protein sequence ID" value="AJF97474.1"/>
    <property type="molecule type" value="Genomic_DNA"/>
</dbReference>
<dbReference type="GeneID" id="23462391"/>
<evidence type="ECO:0000313" key="2">
    <source>
        <dbReference type="Proteomes" id="UP000202511"/>
    </source>
</evidence>
<organism evidence="1 2">
    <name type="scientific">Pandoravirus inopinatum</name>
    <dbReference type="NCBI Taxonomy" id="1605721"/>
    <lineage>
        <taxon>Viruses</taxon>
        <taxon>Pandoravirus</taxon>
    </lineage>
</organism>
<reference evidence="1 2" key="1">
    <citation type="journal article" date="2015" name="Parasitol. Res.">
        <title>Viruses in close associations with free-living amoebae.</title>
        <authorList>
            <person name="Scheid P."/>
        </authorList>
    </citation>
    <scope>NUCLEOTIDE SEQUENCE [LARGE SCALE GENOMIC DNA]</scope>
    <source>
        <strain evidence="1">KlaHel</strain>
    </source>
</reference>